<protein>
    <submittedName>
        <fullName evidence="1">Uncharacterized protein</fullName>
    </submittedName>
</protein>
<dbReference type="AlphaFoldDB" id="A0AAV7SPP9"/>
<keyword evidence="2" id="KW-1185">Reference proteome</keyword>
<evidence type="ECO:0000313" key="1">
    <source>
        <dbReference type="EMBL" id="KAJ1166087.1"/>
    </source>
</evidence>
<proteinExistence type="predicted"/>
<reference evidence="1" key="1">
    <citation type="journal article" date="2022" name="bioRxiv">
        <title>Sequencing and chromosome-scale assembly of the giantPleurodeles waltlgenome.</title>
        <authorList>
            <person name="Brown T."/>
            <person name="Elewa A."/>
            <person name="Iarovenko S."/>
            <person name="Subramanian E."/>
            <person name="Araus A.J."/>
            <person name="Petzold A."/>
            <person name="Susuki M."/>
            <person name="Suzuki K.-i.T."/>
            <person name="Hayashi T."/>
            <person name="Toyoda A."/>
            <person name="Oliveira C."/>
            <person name="Osipova E."/>
            <person name="Leigh N.D."/>
            <person name="Simon A."/>
            <person name="Yun M.H."/>
        </authorList>
    </citation>
    <scope>NUCLEOTIDE SEQUENCE</scope>
    <source>
        <strain evidence="1">20211129_DDA</strain>
        <tissue evidence="1">Liver</tissue>
    </source>
</reference>
<sequence>MDCDCSRAASTSLQIGGCFPYVHGMKAAAETQEALRHTCAIRQFTTLSGCDQTGSPVEILAAPLFGSAIMDYQSAKMRGLDARFLP</sequence>
<dbReference type="Proteomes" id="UP001066276">
    <property type="component" value="Chromosome 4_2"/>
</dbReference>
<organism evidence="1 2">
    <name type="scientific">Pleurodeles waltl</name>
    <name type="common">Iberian ribbed newt</name>
    <dbReference type="NCBI Taxonomy" id="8319"/>
    <lineage>
        <taxon>Eukaryota</taxon>
        <taxon>Metazoa</taxon>
        <taxon>Chordata</taxon>
        <taxon>Craniata</taxon>
        <taxon>Vertebrata</taxon>
        <taxon>Euteleostomi</taxon>
        <taxon>Amphibia</taxon>
        <taxon>Batrachia</taxon>
        <taxon>Caudata</taxon>
        <taxon>Salamandroidea</taxon>
        <taxon>Salamandridae</taxon>
        <taxon>Pleurodelinae</taxon>
        <taxon>Pleurodeles</taxon>
    </lineage>
</organism>
<dbReference type="EMBL" id="JANPWB010000008">
    <property type="protein sequence ID" value="KAJ1166087.1"/>
    <property type="molecule type" value="Genomic_DNA"/>
</dbReference>
<accession>A0AAV7SPP9</accession>
<gene>
    <name evidence="1" type="ORF">NDU88_006497</name>
</gene>
<evidence type="ECO:0000313" key="2">
    <source>
        <dbReference type="Proteomes" id="UP001066276"/>
    </source>
</evidence>
<comment type="caution">
    <text evidence="1">The sequence shown here is derived from an EMBL/GenBank/DDBJ whole genome shotgun (WGS) entry which is preliminary data.</text>
</comment>
<name>A0AAV7SPP9_PLEWA</name>